<dbReference type="Proteomes" id="UP001428817">
    <property type="component" value="Unassembled WGS sequence"/>
</dbReference>
<evidence type="ECO:0000313" key="3">
    <source>
        <dbReference type="Proteomes" id="UP001428817"/>
    </source>
</evidence>
<feature type="region of interest" description="Disordered" evidence="1">
    <location>
        <begin position="213"/>
        <end position="237"/>
    </location>
</feature>
<name>A0ABP9QY41_9PSEU</name>
<proteinExistence type="predicted"/>
<keyword evidence="3" id="KW-1185">Reference proteome</keyword>
<reference evidence="3" key="1">
    <citation type="journal article" date="2019" name="Int. J. Syst. Evol. Microbiol.">
        <title>The Global Catalogue of Microorganisms (GCM) 10K type strain sequencing project: providing services to taxonomists for standard genome sequencing and annotation.</title>
        <authorList>
            <consortium name="The Broad Institute Genomics Platform"/>
            <consortium name="The Broad Institute Genome Sequencing Center for Infectious Disease"/>
            <person name="Wu L."/>
            <person name="Ma J."/>
        </authorList>
    </citation>
    <scope>NUCLEOTIDE SEQUENCE [LARGE SCALE GENOMIC DNA]</scope>
    <source>
        <strain evidence="3">JCM 18303</strain>
    </source>
</reference>
<sequence>MGVRTVVTFGLGALLTAGFVLGWVQAGNEPELTNLPVPRFGSANGGDPNAARAARRETLLPVDCGEVLPGPVDAAALLAMPTGSVTARGIIGVGSPSVGLLERLTCNFFPAHKASGPPLMVIGLAAFTDQAGARAQRDRNIAAERADTLASRPVPFGDAVATLLSQRDNYLLMVTYDRYTVTASVARRLVPEANAEAVLVDLVRRVWPGVLPPGSIPASTGPPTTGVADARPLRAPG</sequence>
<protein>
    <recommendedName>
        <fullName evidence="4">DUF5642 domain-containing protein</fullName>
    </recommendedName>
</protein>
<dbReference type="EMBL" id="BAABJP010000043">
    <property type="protein sequence ID" value="GAA5169378.1"/>
    <property type="molecule type" value="Genomic_DNA"/>
</dbReference>
<gene>
    <name evidence="2" type="ORF">GCM10023321_64910</name>
</gene>
<evidence type="ECO:0000313" key="2">
    <source>
        <dbReference type="EMBL" id="GAA5169378.1"/>
    </source>
</evidence>
<evidence type="ECO:0000256" key="1">
    <source>
        <dbReference type="SAM" id="MobiDB-lite"/>
    </source>
</evidence>
<accession>A0ABP9QY41</accession>
<evidence type="ECO:0008006" key="4">
    <source>
        <dbReference type="Google" id="ProtNLM"/>
    </source>
</evidence>
<comment type="caution">
    <text evidence="2">The sequence shown here is derived from an EMBL/GenBank/DDBJ whole genome shotgun (WGS) entry which is preliminary data.</text>
</comment>
<organism evidence="2 3">
    <name type="scientific">Pseudonocardia eucalypti</name>
    <dbReference type="NCBI Taxonomy" id="648755"/>
    <lineage>
        <taxon>Bacteria</taxon>
        <taxon>Bacillati</taxon>
        <taxon>Actinomycetota</taxon>
        <taxon>Actinomycetes</taxon>
        <taxon>Pseudonocardiales</taxon>
        <taxon>Pseudonocardiaceae</taxon>
        <taxon>Pseudonocardia</taxon>
    </lineage>
</organism>